<accession>A0A917NVL6</accession>
<dbReference type="GO" id="GO:0003676">
    <property type="term" value="F:nucleic acid binding"/>
    <property type="evidence" value="ECO:0007669"/>
    <property type="project" value="InterPro"/>
</dbReference>
<dbReference type="AlphaFoldDB" id="A0A917NVL6"/>
<dbReference type="Gene3D" id="3.30.420.10">
    <property type="entry name" value="Ribonuclease H-like superfamily/Ribonuclease H"/>
    <property type="match status" value="1"/>
</dbReference>
<gene>
    <name evidence="3" type="ORF">GCM10011320_46000</name>
</gene>
<keyword evidence="4" id="KW-1185">Reference proteome</keyword>
<dbReference type="PROSITE" id="PS50994">
    <property type="entry name" value="INTEGRASE"/>
    <property type="match status" value="1"/>
</dbReference>
<evidence type="ECO:0000313" key="3">
    <source>
        <dbReference type="EMBL" id="GGJ33125.1"/>
    </source>
</evidence>
<evidence type="ECO:0000259" key="2">
    <source>
        <dbReference type="PROSITE" id="PS50994"/>
    </source>
</evidence>
<comment type="caution">
    <text evidence="3">The sequence shown here is derived from an EMBL/GenBank/DDBJ whole genome shotgun (WGS) entry which is preliminary data.</text>
</comment>
<feature type="compositionally biased region" description="Basic and acidic residues" evidence="1">
    <location>
        <begin position="166"/>
        <end position="188"/>
    </location>
</feature>
<evidence type="ECO:0000313" key="4">
    <source>
        <dbReference type="Proteomes" id="UP000661507"/>
    </source>
</evidence>
<protein>
    <recommendedName>
        <fullName evidence="2">Integrase catalytic domain-containing protein</fullName>
    </recommendedName>
</protein>
<dbReference type="Pfam" id="PF13683">
    <property type="entry name" value="rve_3"/>
    <property type="match status" value="1"/>
</dbReference>
<dbReference type="InterPro" id="IPR036397">
    <property type="entry name" value="RNaseH_sf"/>
</dbReference>
<dbReference type="InterPro" id="IPR001584">
    <property type="entry name" value="Integrase_cat-core"/>
</dbReference>
<feature type="domain" description="Integrase catalytic" evidence="2">
    <location>
        <begin position="64"/>
        <end position="155"/>
    </location>
</feature>
<reference evidence="3" key="1">
    <citation type="journal article" date="2014" name="Int. J. Syst. Evol. Microbiol.">
        <title>Complete genome sequence of Corynebacterium casei LMG S-19264T (=DSM 44701T), isolated from a smear-ripened cheese.</title>
        <authorList>
            <consortium name="US DOE Joint Genome Institute (JGI-PGF)"/>
            <person name="Walter F."/>
            <person name="Albersmeier A."/>
            <person name="Kalinowski J."/>
            <person name="Ruckert C."/>
        </authorList>
    </citation>
    <scope>NUCLEOTIDE SEQUENCE</scope>
    <source>
        <strain evidence="3">CGMCC 1.3617</strain>
    </source>
</reference>
<feature type="region of interest" description="Disordered" evidence="1">
    <location>
        <begin position="164"/>
        <end position="188"/>
    </location>
</feature>
<dbReference type="InterPro" id="IPR012337">
    <property type="entry name" value="RNaseH-like_sf"/>
</dbReference>
<dbReference type="SUPFAM" id="SSF53098">
    <property type="entry name" value="Ribonuclease H-like"/>
    <property type="match status" value="1"/>
</dbReference>
<proteinExistence type="predicted"/>
<dbReference type="GO" id="GO:0015074">
    <property type="term" value="P:DNA integration"/>
    <property type="evidence" value="ECO:0007669"/>
    <property type="project" value="InterPro"/>
</dbReference>
<sequence>MQQKGDWLALAQEPTFNRRGSYAVAFRAADGREASGEVQRDGEVDGLKGADAGQVVPLIREAMERGEIFRTHAFELACTQNRIEHRLTKPYHPWTNGHVERMNRTLKEAIVQRYHHGSHDDLRSHLALFLDAYNYARLLKTLKGLTPYEFICRSWAAEPQRFTANPHHEMPGPDIWKHARSDRYSVQR</sequence>
<dbReference type="Proteomes" id="UP000661507">
    <property type="component" value="Unassembled WGS sequence"/>
</dbReference>
<name>A0A917NVL6_9PROT</name>
<organism evidence="3 4">
    <name type="scientific">Neoroseomonas lacus</name>
    <dbReference type="NCBI Taxonomy" id="287609"/>
    <lineage>
        <taxon>Bacteria</taxon>
        <taxon>Pseudomonadati</taxon>
        <taxon>Pseudomonadota</taxon>
        <taxon>Alphaproteobacteria</taxon>
        <taxon>Acetobacterales</taxon>
        <taxon>Acetobacteraceae</taxon>
        <taxon>Neoroseomonas</taxon>
    </lineage>
</organism>
<evidence type="ECO:0000256" key="1">
    <source>
        <dbReference type="SAM" id="MobiDB-lite"/>
    </source>
</evidence>
<dbReference type="EMBL" id="BMKW01000012">
    <property type="protein sequence ID" value="GGJ33125.1"/>
    <property type="molecule type" value="Genomic_DNA"/>
</dbReference>
<reference evidence="3" key="2">
    <citation type="submission" date="2020-09" db="EMBL/GenBank/DDBJ databases">
        <authorList>
            <person name="Sun Q."/>
            <person name="Zhou Y."/>
        </authorList>
    </citation>
    <scope>NUCLEOTIDE SEQUENCE</scope>
    <source>
        <strain evidence="3">CGMCC 1.3617</strain>
    </source>
</reference>